<comment type="caution">
    <text evidence="2">The sequence shown here is derived from an EMBL/GenBank/DDBJ whole genome shotgun (WGS) entry which is preliminary data.</text>
</comment>
<name>C5RC78_WEIPA</name>
<organism evidence="2 3">
    <name type="scientific">Weissella paramesenteroides ATCC 33313</name>
    <dbReference type="NCBI Taxonomy" id="585506"/>
    <lineage>
        <taxon>Bacteria</taxon>
        <taxon>Bacillati</taxon>
        <taxon>Bacillota</taxon>
        <taxon>Bacilli</taxon>
        <taxon>Lactobacillales</taxon>
        <taxon>Lactobacillaceae</taxon>
        <taxon>Weissella</taxon>
    </lineage>
</organism>
<dbReference type="STRING" id="585506.HMPREF0877_1574"/>
<keyword evidence="1" id="KW-1133">Transmembrane helix</keyword>
<protein>
    <recommendedName>
        <fullName evidence="4">DUF2929 domain-containing protein</fullName>
    </recommendedName>
</protein>
<accession>C5RC78</accession>
<evidence type="ECO:0000313" key="2">
    <source>
        <dbReference type="EMBL" id="EER74215.1"/>
    </source>
</evidence>
<keyword evidence="3" id="KW-1185">Reference proteome</keyword>
<keyword evidence="1" id="KW-0472">Membrane</keyword>
<sequence length="68" mass="7276">MLRGVNMKYVVAFVWTFVLGEVLGYIGSALESATYNATMTSLFSVVIGMIGTIAYVAISKSAAPHVEK</sequence>
<dbReference type="eggNOG" id="ENOG5033CMT">
    <property type="taxonomic scope" value="Bacteria"/>
</dbReference>
<dbReference type="EMBL" id="ACKU01000031">
    <property type="protein sequence ID" value="EER74215.1"/>
    <property type="molecule type" value="Genomic_DNA"/>
</dbReference>
<dbReference type="Proteomes" id="UP000004528">
    <property type="component" value="Unassembled WGS sequence"/>
</dbReference>
<feature type="transmembrane region" description="Helical" evidence="1">
    <location>
        <begin position="40"/>
        <end position="58"/>
    </location>
</feature>
<evidence type="ECO:0000256" key="1">
    <source>
        <dbReference type="SAM" id="Phobius"/>
    </source>
</evidence>
<proteinExistence type="predicted"/>
<dbReference type="InterPro" id="IPR021324">
    <property type="entry name" value="DUF2929"/>
</dbReference>
<keyword evidence="1" id="KW-0812">Transmembrane</keyword>
<gene>
    <name evidence="2" type="ORF">HMPREF0877_1574</name>
</gene>
<dbReference type="Pfam" id="PF11151">
    <property type="entry name" value="DUF2929"/>
    <property type="match status" value="1"/>
</dbReference>
<evidence type="ECO:0008006" key="4">
    <source>
        <dbReference type="Google" id="ProtNLM"/>
    </source>
</evidence>
<reference evidence="2 3" key="1">
    <citation type="submission" date="2009-04" db="EMBL/GenBank/DDBJ databases">
        <authorList>
            <person name="Qin X."/>
            <person name="Bachman B."/>
            <person name="Battles P."/>
            <person name="Bell A."/>
            <person name="Bess C."/>
            <person name="Bickham C."/>
            <person name="Chaboub L."/>
            <person name="Chen D."/>
            <person name="Coyle M."/>
            <person name="Deiros D.R."/>
            <person name="Dinh H."/>
            <person name="Forbes L."/>
            <person name="Fowler G."/>
            <person name="Francisco L."/>
            <person name="Fu Q."/>
            <person name="Gubbala S."/>
            <person name="Hale W."/>
            <person name="Han Y."/>
            <person name="Hemphill L."/>
            <person name="Highlander S.K."/>
            <person name="Hirani K."/>
            <person name="Hogues M."/>
            <person name="Jackson L."/>
            <person name="Jakkamsetti A."/>
            <person name="Javaid M."/>
            <person name="Jiang H."/>
            <person name="Korchina V."/>
            <person name="Kovar C."/>
            <person name="Lara F."/>
            <person name="Lee S."/>
            <person name="Mata R."/>
            <person name="Mathew T."/>
            <person name="Moen C."/>
            <person name="Morales K."/>
            <person name="Munidasa M."/>
            <person name="Nazareth L."/>
            <person name="Ngo R."/>
            <person name="Nguyen L."/>
            <person name="Okwuonu G."/>
            <person name="Ongeri F."/>
            <person name="Patil S."/>
            <person name="Petrosino J."/>
            <person name="Pham C."/>
            <person name="Pham P."/>
            <person name="Pu L.-L."/>
            <person name="Puazo M."/>
            <person name="Raj R."/>
            <person name="Reid J."/>
            <person name="Rouhana J."/>
            <person name="Saada N."/>
            <person name="Shang Y."/>
            <person name="Simmons D."/>
            <person name="Thornton R."/>
            <person name="Warren J."/>
            <person name="Weissenberger G."/>
            <person name="Zhang J."/>
            <person name="Zhang L."/>
            <person name="Zhou C."/>
            <person name="Zhu D."/>
            <person name="Muzny D."/>
            <person name="Worley K."/>
            <person name="Gibbs R."/>
        </authorList>
    </citation>
    <scope>NUCLEOTIDE SEQUENCE [LARGE SCALE GENOMIC DNA]</scope>
    <source>
        <strain evidence="2 3">ATCC 33313</strain>
    </source>
</reference>
<evidence type="ECO:0000313" key="3">
    <source>
        <dbReference type="Proteomes" id="UP000004528"/>
    </source>
</evidence>
<dbReference type="AlphaFoldDB" id="C5RC78"/>
<dbReference type="HOGENOM" id="CLU_174715_1_1_9"/>